<evidence type="ECO:0000313" key="4">
    <source>
        <dbReference type="Proteomes" id="UP000715441"/>
    </source>
</evidence>
<organism evidence="3 4">
    <name type="scientific">Amycolatopsis acididurans</name>
    <dbReference type="NCBI Taxonomy" id="2724524"/>
    <lineage>
        <taxon>Bacteria</taxon>
        <taxon>Bacillati</taxon>
        <taxon>Actinomycetota</taxon>
        <taxon>Actinomycetes</taxon>
        <taxon>Pseudonocardiales</taxon>
        <taxon>Pseudonocardiaceae</taxon>
        <taxon>Amycolatopsis</taxon>
    </lineage>
</organism>
<proteinExistence type="predicted"/>
<sequence length="262" mass="27493">MIGIVHPGNMGAAIAGLLDKAAWASQGRSSATRVRAAGLTDLGTIARLKDNCEIVLSVCPPHAAVETARQFRDYPGLYADLNAISPATCAEVARLVPRFVDGGIIGPPPVHAGTTRVYLAGPQSPAVAALFEGTALDARVLPGPAGDASALKMTYAAWTKGTTALLLATRAAARSLGVEDELLREWELSQPSLPGRSQDAARLGRERGWRWAYELEETGRTFADAGLPDGFGIAAGEVYRRLPRDGDGDAFSYLTGPGSPRS</sequence>
<feature type="region of interest" description="Disordered" evidence="1">
    <location>
        <begin position="243"/>
        <end position="262"/>
    </location>
</feature>
<comment type="caution">
    <text evidence="3">The sequence shown here is derived from an EMBL/GenBank/DDBJ whole genome shotgun (WGS) entry which is preliminary data.</text>
</comment>
<protein>
    <submittedName>
        <fullName evidence="3">NAD(P)-dependent oxidoreductase</fullName>
    </submittedName>
</protein>
<dbReference type="Gene3D" id="3.40.50.720">
    <property type="entry name" value="NAD(P)-binding Rossmann-like Domain"/>
    <property type="match status" value="1"/>
</dbReference>
<dbReference type="Proteomes" id="UP000715441">
    <property type="component" value="Unassembled WGS sequence"/>
</dbReference>
<name>A0ABX1J5R8_9PSEU</name>
<gene>
    <name evidence="3" type="ORF">HFP15_12160</name>
</gene>
<reference evidence="3 4" key="1">
    <citation type="submission" date="2020-04" db="EMBL/GenBank/DDBJ databases">
        <title>Novel species.</title>
        <authorList>
            <person name="Teo W.F.A."/>
            <person name="Lipun K."/>
            <person name="Srisuk N."/>
            <person name="Duangmal K."/>
        </authorList>
    </citation>
    <scope>NUCLEOTIDE SEQUENCE [LARGE SCALE GENOMIC DNA]</scope>
    <source>
        <strain evidence="3 4">K13G38</strain>
    </source>
</reference>
<dbReference type="InterPro" id="IPR008927">
    <property type="entry name" value="6-PGluconate_DH-like_C_sf"/>
</dbReference>
<dbReference type="InterPro" id="IPR013328">
    <property type="entry name" value="6PGD_dom2"/>
</dbReference>
<evidence type="ECO:0000313" key="3">
    <source>
        <dbReference type="EMBL" id="NKQ53632.1"/>
    </source>
</evidence>
<feature type="domain" description="Phosphogluconate dehydrogenase NAD-binding putative C-terminal" evidence="2">
    <location>
        <begin position="173"/>
        <end position="242"/>
    </location>
</feature>
<dbReference type="Gene3D" id="1.10.1040.10">
    <property type="entry name" value="N-(1-d-carboxylethyl)-l-norvaline Dehydrogenase, domain 2"/>
    <property type="match status" value="1"/>
</dbReference>
<dbReference type="SUPFAM" id="SSF48179">
    <property type="entry name" value="6-phosphogluconate dehydrogenase C-terminal domain-like"/>
    <property type="match status" value="1"/>
</dbReference>
<accession>A0ABX1J5R8</accession>
<evidence type="ECO:0000256" key="1">
    <source>
        <dbReference type="SAM" id="MobiDB-lite"/>
    </source>
</evidence>
<dbReference type="InterPro" id="IPR036291">
    <property type="entry name" value="NAD(P)-bd_dom_sf"/>
</dbReference>
<dbReference type="SUPFAM" id="SSF51735">
    <property type="entry name" value="NAD(P)-binding Rossmann-fold domains"/>
    <property type="match status" value="1"/>
</dbReference>
<dbReference type="EMBL" id="JAAXLS010000006">
    <property type="protein sequence ID" value="NKQ53632.1"/>
    <property type="molecule type" value="Genomic_DNA"/>
</dbReference>
<keyword evidence="4" id="KW-1185">Reference proteome</keyword>
<dbReference type="InterPro" id="IPR015814">
    <property type="entry name" value="Pgluconate_DH_NAD-bd_C"/>
</dbReference>
<dbReference type="RefSeq" id="WP_168514756.1">
    <property type="nucleotide sequence ID" value="NZ_JAAXLS010000006.1"/>
</dbReference>
<dbReference type="Pfam" id="PF09130">
    <property type="entry name" value="DUF1932"/>
    <property type="match status" value="1"/>
</dbReference>
<evidence type="ECO:0000259" key="2">
    <source>
        <dbReference type="Pfam" id="PF09130"/>
    </source>
</evidence>